<name>A0A839E5A1_9PSEU</name>
<dbReference type="InterPro" id="IPR036894">
    <property type="entry name" value="YbaB-like_sf"/>
</dbReference>
<sequence>MSTDHRARTEELLADYRSSRERLATVHQELDGISESARSGDRAVVVTVGSQGRLCELTIAEDAYQRYRPAELAATIVELATQAATGVTERAGDVLSPFLPTGTDPRAVLEGRADLDAECPRDRAVAARDDNGVGATELEDEEPLAEGGWLQDGTAKRSHP</sequence>
<feature type="compositionally biased region" description="Basic and acidic residues" evidence="1">
    <location>
        <begin position="120"/>
        <end position="131"/>
    </location>
</feature>
<comment type="caution">
    <text evidence="2">The sequence shown here is derived from an EMBL/GenBank/DDBJ whole genome shotgun (WGS) entry which is preliminary data.</text>
</comment>
<dbReference type="EMBL" id="JACGWZ010000006">
    <property type="protein sequence ID" value="MBA8826907.1"/>
    <property type="molecule type" value="Genomic_DNA"/>
</dbReference>
<organism evidence="2 3">
    <name type="scientific">Halosaccharopolyspora lacisalsi</name>
    <dbReference type="NCBI Taxonomy" id="1000566"/>
    <lineage>
        <taxon>Bacteria</taxon>
        <taxon>Bacillati</taxon>
        <taxon>Actinomycetota</taxon>
        <taxon>Actinomycetes</taxon>
        <taxon>Pseudonocardiales</taxon>
        <taxon>Pseudonocardiaceae</taxon>
        <taxon>Halosaccharopolyspora</taxon>
    </lineage>
</organism>
<dbReference type="InterPro" id="IPR004401">
    <property type="entry name" value="YbaB/EbfC"/>
</dbReference>
<dbReference type="GO" id="GO:0003677">
    <property type="term" value="F:DNA binding"/>
    <property type="evidence" value="ECO:0007669"/>
    <property type="project" value="InterPro"/>
</dbReference>
<evidence type="ECO:0000313" key="2">
    <source>
        <dbReference type="EMBL" id="MBA8826907.1"/>
    </source>
</evidence>
<proteinExistence type="predicted"/>
<evidence type="ECO:0000313" key="3">
    <source>
        <dbReference type="Proteomes" id="UP000569329"/>
    </source>
</evidence>
<dbReference type="Gene3D" id="3.30.1310.10">
    <property type="entry name" value="Nucleoid-associated protein YbaB-like domain"/>
    <property type="match status" value="1"/>
</dbReference>
<accession>A0A839E5A1</accession>
<dbReference type="Proteomes" id="UP000569329">
    <property type="component" value="Unassembled WGS sequence"/>
</dbReference>
<evidence type="ECO:0000256" key="1">
    <source>
        <dbReference type="SAM" id="MobiDB-lite"/>
    </source>
</evidence>
<keyword evidence="3" id="KW-1185">Reference proteome</keyword>
<dbReference type="RefSeq" id="WP_182546077.1">
    <property type="nucleotide sequence ID" value="NZ_JACGWZ010000006.1"/>
</dbReference>
<dbReference type="Pfam" id="PF02575">
    <property type="entry name" value="YbaB_DNA_bd"/>
    <property type="match status" value="1"/>
</dbReference>
<reference evidence="2 3" key="1">
    <citation type="submission" date="2020-07" db="EMBL/GenBank/DDBJ databases">
        <title>Sequencing the genomes of 1000 actinobacteria strains.</title>
        <authorList>
            <person name="Klenk H.-P."/>
        </authorList>
    </citation>
    <scope>NUCLEOTIDE SEQUENCE [LARGE SCALE GENOMIC DNA]</scope>
    <source>
        <strain evidence="2 3">DSM 45975</strain>
    </source>
</reference>
<protein>
    <recommendedName>
        <fullName evidence="4">YbaB/EbfC DNA-binding family protein</fullName>
    </recommendedName>
</protein>
<gene>
    <name evidence="2" type="ORF">FHX42_004286</name>
</gene>
<feature type="region of interest" description="Disordered" evidence="1">
    <location>
        <begin position="120"/>
        <end position="160"/>
    </location>
</feature>
<evidence type="ECO:0008006" key="4">
    <source>
        <dbReference type="Google" id="ProtNLM"/>
    </source>
</evidence>
<dbReference type="AlphaFoldDB" id="A0A839E5A1"/>